<keyword evidence="8" id="KW-0798">TonB box</keyword>
<accession>A0A7X0ECQ6</accession>
<evidence type="ECO:0000256" key="5">
    <source>
        <dbReference type="ARBA" id="ARBA00022692"/>
    </source>
</evidence>
<dbReference type="Gene3D" id="2.40.170.20">
    <property type="entry name" value="TonB-dependent receptor, beta-barrel domain"/>
    <property type="match status" value="1"/>
</dbReference>
<keyword evidence="5" id="KW-0812">Transmembrane</keyword>
<dbReference type="PANTHER" id="PTHR32552">
    <property type="entry name" value="FERRICHROME IRON RECEPTOR-RELATED"/>
    <property type="match status" value="1"/>
</dbReference>
<comment type="caution">
    <text evidence="11">The sequence shown here is derived from an EMBL/GenBank/DDBJ whole genome shotgun (WGS) entry which is preliminary data.</text>
</comment>
<dbReference type="InterPro" id="IPR036942">
    <property type="entry name" value="Beta-barrel_TonB_sf"/>
</dbReference>
<evidence type="ECO:0000256" key="7">
    <source>
        <dbReference type="ARBA" id="ARBA00023065"/>
    </source>
</evidence>
<evidence type="ECO:0000256" key="1">
    <source>
        <dbReference type="ARBA" id="ARBA00004571"/>
    </source>
</evidence>
<evidence type="ECO:0000256" key="8">
    <source>
        <dbReference type="ARBA" id="ARBA00023077"/>
    </source>
</evidence>
<dbReference type="AlphaFoldDB" id="A0A7X0ECQ6"/>
<evidence type="ECO:0000256" key="6">
    <source>
        <dbReference type="ARBA" id="ARBA00023004"/>
    </source>
</evidence>
<keyword evidence="11" id="KW-0675">Receptor</keyword>
<sequence>MINVDQVAVLKGPQGTLFGRNATGGLIQVTSRTPTPDFTADLQTTYGNYNTVGTLGYVSGGVAKGLMASTAVMCENQGDGFGKNLVTGQDVQTHRSIAGRGKLLWQADADTDITLSGVMAATETVRPPSRCLR</sequence>
<evidence type="ECO:0000313" key="12">
    <source>
        <dbReference type="Proteomes" id="UP000539175"/>
    </source>
</evidence>
<proteinExistence type="predicted"/>
<comment type="subcellular location">
    <subcellularLocation>
        <location evidence="1">Cell outer membrane</location>
        <topology evidence="1">Multi-pass membrane protein</topology>
    </subcellularLocation>
</comment>
<dbReference type="SUPFAM" id="SSF56935">
    <property type="entry name" value="Porins"/>
    <property type="match status" value="1"/>
</dbReference>
<dbReference type="InterPro" id="IPR039426">
    <property type="entry name" value="TonB-dep_rcpt-like"/>
</dbReference>
<dbReference type="GO" id="GO:0009279">
    <property type="term" value="C:cell outer membrane"/>
    <property type="evidence" value="ECO:0007669"/>
    <property type="project" value="UniProtKB-SubCell"/>
</dbReference>
<keyword evidence="6" id="KW-0408">Iron</keyword>
<organism evidence="11 12">
    <name type="scientific">Nitrospirillum iridis</name>
    <dbReference type="NCBI Taxonomy" id="765888"/>
    <lineage>
        <taxon>Bacteria</taxon>
        <taxon>Pseudomonadati</taxon>
        <taxon>Pseudomonadota</taxon>
        <taxon>Alphaproteobacteria</taxon>
        <taxon>Rhodospirillales</taxon>
        <taxon>Azospirillaceae</taxon>
        <taxon>Nitrospirillum</taxon>
    </lineage>
</organism>
<name>A0A7X0ECQ6_9PROT</name>
<keyword evidence="9" id="KW-0472">Membrane</keyword>
<keyword evidence="4" id="KW-0410">Iron transport</keyword>
<gene>
    <name evidence="11" type="ORF">FHS74_001900</name>
</gene>
<keyword evidence="7" id="KW-0406">Ion transport</keyword>
<dbReference type="RefSeq" id="WP_184799738.1">
    <property type="nucleotide sequence ID" value="NZ_JACIIZ010000004.1"/>
</dbReference>
<reference evidence="11 12" key="1">
    <citation type="submission" date="2020-08" db="EMBL/GenBank/DDBJ databases">
        <title>Genomic Encyclopedia of Type Strains, Phase IV (KMG-IV): sequencing the most valuable type-strain genomes for metagenomic binning, comparative biology and taxonomic classification.</title>
        <authorList>
            <person name="Goeker M."/>
        </authorList>
    </citation>
    <scope>NUCLEOTIDE SEQUENCE [LARGE SCALE GENOMIC DNA]</scope>
    <source>
        <strain evidence="11 12">DSM 22198</strain>
    </source>
</reference>
<keyword evidence="12" id="KW-1185">Reference proteome</keyword>
<dbReference type="Proteomes" id="UP000539175">
    <property type="component" value="Unassembled WGS sequence"/>
</dbReference>
<evidence type="ECO:0000256" key="10">
    <source>
        <dbReference type="ARBA" id="ARBA00023237"/>
    </source>
</evidence>
<evidence type="ECO:0000313" key="11">
    <source>
        <dbReference type="EMBL" id="MBB6251355.1"/>
    </source>
</evidence>
<evidence type="ECO:0000256" key="4">
    <source>
        <dbReference type="ARBA" id="ARBA00022496"/>
    </source>
</evidence>
<evidence type="ECO:0000256" key="3">
    <source>
        <dbReference type="ARBA" id="ARBA00022452"/>
    </source>
</evidence>
<protein>
    <submittedName>
        <fullName evidence="11">Outer membrane receptor protein involved in Fe transport</fullName>
    </submittedName>
</protein>
<evidence type="ECO:0000256" key="2">
    <source>
        <dbReference type="ARBA" id="ARBA00022448"/>
    </source>
</evidence>
<dbReference type="PANTHER" id="PTHR32552:SF81">
    <property type="entry name" value="TONB-DEPENDENT OUTER MEMBRANE RECEPTOR"/>
    <property type="match status" value="1"/>
</dbReference>
<keyword evidence="3" id="KW-1134">Transmembrane beta strand</keyword>
<keyword evidence="10" id="KW-0998">Cell outer membrane</keyword>
<keyword evidence="2" id="KW-0813">Transport</keyword>
<dbReference type="GO" id="GO:0006826">
    <property type="term" value="P:iron ion transport"/>
    <property type="evidence" value="ECO:0007669"/>
    <property type="project" value="UniProtKB-KW"/>
</dbReference>
<dbReference type="EMBL" id="JACIIZ010000004">
    <property type="protein sequence ID" value="MBB6251355.1"/>
    <property type="molecule type" value="Genomic_DNA"/>
</dbReference>
<evidence type="ECO:0000256" key="9">
    <source>
        <dbReference type="ARBA" id="ARBA00023136"/>
    </source>
</evidence>